<organism evidence="2 3">
    <name type="scientific">Catenulispora subtropica</name>
    <dbReference type="NCBI Taxonomy" id="450798"/>
    <lineage>
        <taxon>Bacteria</taxon>
        <taxon>Bacillati</taxon>
        <taxon>Actinomycetota</taxon>
        <taxon>Actinomycetes</taxon>
        <taxon>Catenulisporales</taxon>
        <taxon>Catenulisporaceae</taxon>
        <taxon>Catenulispora</taxon>
    </lineage>
</organism>
<evidence type="ECO:0000313" key="2">
    <source>
        <dbReference type="EMBL" id="GAA2001326.1"/>
    </source>
</evidence>
<evidence type="ECO:0000313" key="3">
    <source>
        <dbReference type="Proteomes" id="UP001499854"/>
    </source>
</evidence>
<comment type="caution">
    <text evidence="2">The sequence shown here is derived from an EMBL/GenBank/DDBJ whole genome shotgun (WGS) entry which is preliminary data.</text>
</comment>
<dbReference type="Proteomes" id="UP001499854">
    <property type="component" value="Unassembled WGS sequence"/>
</dbReference>
<dbReference type="Gene3D" id="3.40.630.30">
    <property type="match status" value="1"/>
</dbReference>
<keyword evidence="3" id="KW-1185">Reference proteome</keyword>
<gene>
    <name evidence="2" type="ORF">GCM10009838_78880</name>
</gene>
<dbReference type="CDD" id="cd04301">
    <property type="entry name" value="NAT_SF"/>
    <property type="match status" value="1"/>
</dbReference>
<dbReference type="InterPro" id="IPR000182">
    <property type="entry name" value="GNAT_dom"/>
</dbReference>
<accession>A0ABN2T842</accession>
<evidence type="ECO:0000259" key="1">
    <source>
        <dbReference type="PROSITE" id="PS51186"/>
    </source>
</evidence>
<sequence>MTYLEATAAAASGPPRARSGAKPLRLSAGELRLVRATSANFEQIEAWAAAEGWNPGRGDAAVFLRTDPAGHFAGFLGERHVSAINVVNYDEQFAFCGMLLVDPALRGQGLGTATWEAAIGHAADRTVAADVPPHLTEEAEQLGFIADFRTIRFAGQLPPARRVDPHVLPAVVNEHQRQMVGLDAACFPVRRPKFAVAFATAAEHHALAYVDANDNVHGYGVLRPGRGMARIGPLYAERSYMGAAIFDGLCALAADMGAVAVSMDVPAQNPGGRAVAESRGLSHIGEAHRMYRPGAGEPRSIDTDQLYALTCLGLG</sequence>
<protein>
    <submittedName>
        <fullName evidence="2">Acetyltransferase</fullName>
    </submittedName>
</protein>
<dbReference type="Pfam" id="PF00583">
    <property type="entry name" value="Acetyltransf_1"/>
    <property type="match status" value="1"/>
</dbReference>
<dbReference type="InterPro" id="IPR016181">
    <property type="entry name" value="Acyl_CoA_acyltransferase"/>
</dbReference>
<dbReference type="PANTHER" id="PTHR47237">
    <property type="entry name" value="SLL0310 PROTEIN"/>
    <property type="match status" value="1"/>
</dbReference>
<proteinExistence type="predicted"/>
<reference evidence="2 3" key="1">
    <citation type="journal article" date="2019" name="Int. J. Syst. Evol. Microbiol.">
        <title>The Global Catalogue of Microorganisms (GCM) 10K type strain sequencing project: providing services to taxonomists for standard genome sequencing and annotation.</title>
        <authorList>
            <consortium name="The Broad Institute Genomics Platform"/>
            <consortium name="The Broad Institute Genome Sequencing Center for Infectious Disease"/>
            <person name="Wu L."/>
            <person name="Ma J."/>
        </authorList>
    </citation>
    <scope>NUCLEOTIDE SEQUENCE [LARGE SCALE GENOMIC DNA]</scope>
    <source>
        <strain evidence="2 3">JCM 16013</strain>
    </source>
</reference>
<dbReference type="Gene3D" id="3.40.630.90">
    <property type="match status" value="1"/>
</dbReference>
<name>A0ABN2T842_9ACTN</name>
<dbReference type="RefSeq" id="WP_344662327.1">
    <property type="nucleotide sequence ID" value="NZ_BAAAQM010000071.1"/>
</dbReference>
<dbReference type="InterPro" id="IPR052729">
    <property type="entry name" value="Acyl/Acetyltrans_Enzymes"/>
</dbReference>
<dbReference type="Pfam" id="PF18014">
    <property type="entry name" value="Acetyltransf_18"/>
    <property type="match status" value="1"/>
</dbReference>
<dbReference type="SUPFAM" id="SSF55729">
    <property type="entry name" value="Acyl-CoA N-acyltransferases (Nat)"/>
    <property type="match status" value="1"/>
</dbReference>
<dbReference type="PROSITE" id="PS51186">
    <property type="entry name" value="GNAT"/>
    <property type="match status" value="1"/>
</dbReference>
<dbReference type="InterPro" id="IPR041496">
    <property type="entry name" value="YitH/HolE_GNAT"/>
</dbReference>
<dbReference type="EMBL" id="BAAAQM010000071">
    <property type="protein sequence ID" value="GAA2001326.1"/>
    <property type="molecule type" value="Genomic_DNA"/>
</dbReference>
<dbReference type="PANTHER" id="PTHR47237:SF1">
    <property type="entry name" value="SLL0310 PROTEIN"/>
    <property type="match status" value="1"/>
</dbReference>
<feature type="domain" description="N-acetyltransferase" evidence="1">
    <location>
        <begin position="31"/>
        <end position="164"/>
    </location>
</feature>